<accession>A0A345L255</accession>
<dbReference type="EMBL" id="MH536814">
    <property type="protein sequence ID" value="AXH49357.1"/>
    <property type="molecule type" value="Genomic_DNA"/>
</dbReference>
<reference evidence="1 2" key="1">
    <citation type="submission" date="2018-06" db="EMBL/GenBank/DDBJ databases">
        <authorList>
            <person name="Luttrell C.E."/>
            <person name="Myers K.N."/>
            <person name="Simpson A.N."/>
            <person name="Sulollari A."/>
            <person name="Suri N."/>
            <person name="Nayek S."/>
            <person name="Bhuiyan S."/>
            <person name="Smith B.R."/>
            <person name="Hughes L.E."/>
            <person name="Garlena R.A."/>
            <person name="Russell D.A."/>
            <person name="Pope W.H."/>
            <person name="Jacobs-Sera D."/>
            <person name="Hatfull G.F."/>
        </authorList>
    </citation>
    <scope>NUCLEOTIDE SEQUENCE [LARGE SCALE GENOMIC DNA]</scope>
</reference>
<evidence type="ECO:0000313" key="1">
    <source>
        <dbReference type="EMBL" id="AXH49357.1"/>
    </source>
</evidence>
<dbReference type="Proteomes" id="UP000258408">
    <property type="component" value="Segment"/>
</dbReference>
<keyword evidence="2" id="KW-1185">Reference proteome</keyword>
<evidence type="ECO:0000313" key="2">
    <source>
        <dbReference type="Proteomes" id="UP000258408"/>
    </source>
</evidence>
<gene>
    <name evidence="1" type="primary">250</name>
    <name evidence="1" type="ORF">SEA_BLUEEYEDBEAUTY_250</name>
</gene>
<dbReference type="KEGG" id="vg:55600040"/>
<proteinExistence type="predicted"/>
<name>A0A345L255_9CAUD</name>
<sequence>MLVVLVNDASDLPWSFKGWKVNYKRIGQTTYGYQFVDPSGTVHSNACDASGFYKQYNVKSVEHLLTEAVNSSNARYAMEKYLLKHGEVETVEL</sequence>
<dbReference type="GeneID" id="55600040"/>
<organism evidence="1 2">
    <name type="scientific">Streptomyces phage Blueeyedbeauty</name>
    <dbReference type="NCBI Taxonomy" id="2250336"/>
    <lineage>
        <taxon>Viruses</taxon>
        <taxon>Duplodnaviria</taxon>
        <taxon>Heunggongvirae</taxon>
        <taxon>Uroviricota</taxon>
        <taxon>Caudoviricetes</taxon>
        <taxon>Stanwilliamsviridae</taxon>
        <taxon>Loccivirinae</taxon>
        <taxon>Annadreamyvirus</taxon>
        <taxon>Annadreamyvirus blueeyedbeauty</taxon>
    </lineage>
</organism>
<protein>
    <submittedName>
        <fullName evidence="1">Uncharacterized protein</fullName>
    </submittedName>
</protein>
<dbReference type="RefSeq" id="YP_009839411.1">
    <property type="nucleotide sequence ID" value="NC_048720.1"/>
</dbReference>